<evidence type="ECO:0008006" key="3">
    <source>
        <dbReference type="Google" id="ProtNLM"/>
    </source>
</evidence>
<dbReference type="EMBL" id="QLMA01000005">
    <property type="protein sequence ID" value="RAJ79897.1"/>
    <property type="molecule type" value="Genomic_DNA"/>
</dbReference>
<comment type="caution">
    <text evidence="1">The sequence shown here is derived from an EMBL/GenBank/DDBJ whole genome shotgun (WGS) entry which is preliminary data.</text>
</comment>
<name>A0A327VV83_9BACT</name>
<dbReference type="OrthoDB" id="8418771at2"/>
<evidence type="ECO:0000313" key="2">
    <source>
        <dbReference type="Proteomes" id="UP000249819"/>
    </source>
</evidence>
<evidence type="ECO:0000313" key="1">
    <source>
        <dbReference type="EMBL" id="RAJ79897.1"/>
    </source>
</evidence>
<dbReference type="RefSeq" id="WP_111592937.1">
    <property type="nucleotide sequence ID" value="NZ_QLMA01000005.1"/>
</dbReference>
<gene>
    <name evidence="1" type="ORF">CLV59_1052</name>
</gene>
<protein>
    <recommendedName>
        <fullName evidence="3">Phosphoribosylpyrophosphate synthetase</fullName>
    </recommendedName>
</protein>
<proteinExistence type="predicted"/>
<dbReference type="Proteomes" id="UP000249819">
    <property type="component" value="Unassembled WGS sequence"/>
</dbReference>
<sequence length="99" mass="11391">MKIYDTVTDALQDLRERGFTRDFNLQFDTIQDAENATTLKPEDFDILETYRFEGDSNPEDEDIVYAVATKDGRKGVLMHGYGTYSEDISEDLIRKLGSR</sequence>
<accession>A0A327VV83</accession>
<dbReference type="AlphaFoldDB" id="A0A327VV83"/>
<keyword evidence="2" id="KW-1185">Reference proteome</keyword>
<reference evidence="1 2" key="1">
    <citation type="submission" date="2018-06" db="EMBL/GenBank/DDBJ databases">
        <title>Genomic Encyclopedia of Archaeal and Bacterial Type Strains, Phase II (KMG-II): from individual species to whole genera.</title>
        <authorList>
            <person name="Goeker M."/>
        </authorList>
    </citation>
    <scope>NUCLEOTIDE SEQUENCE [LARGE SCALE GENOMIC DNA]</scope>
    <source>
        <strain evidence="1 2">DSM 29821</strain>
    </source>
</reference>
<organism evidence="1 2">
    <name type="scientific">Chitinophaga dinghuensis</name>
    <dbReference type="NCBI Taxonomy" id="1539050"/>
    <lineage>
        <taxon>Bacteria</taxon>
        <taxon>Pseudomonadati</taxon>
        <taxon>Bacteroidota</taxon>
        <taxon>Chitinophagia</taxon>
        <taxon>Chitinophagales</taxon>
        <taxon>Chitinophagaceae</taxon>
        <taxon>Chitinophaga</taxon>
    </lineage>
</organism>